<proteinExistence type="predicted"/>
<gene>
    <name evidence="2" type="ORF">PFCIRM138_02450</name>
</gene>
<dbReference type="InterPro" id="IPR027275">
    <property type="entry name" value="PRC-brl_dom"/>
</dbReference>
<dbReference type="KEGG" id="pfre:RM25_0462"/>
<dbReference type="Pfam" id="PF05239">
    <property type="entry name" value="PRC"/>
    <property type="match status" value="1"/>
</dbReference>
<evidence type="ECO:0000259" key="1">
    <source>
        <dbReference type="Pfam" id="PF05239"/>
    </source>
</evidence>
<dbReference type="RefSeq" id="WP_013160421.1">
    <property type="nucleotide sequence ID" value="NZ_CP010341.1"/>
</dbReference>
<dbReference type="EMBL" id="LM676386">
    <property type="protein sequence ID" value="CEP25801.1"/>
    <property type="molecule type" value="Genomic_DNA"/>
</dbReference>
<accession>A0A068VQ92</accession>
<name>A0A068VQ92_PROFF</name>
<dbReference type="PATRIC" id="fig|66712.6.peg.488"/>
<evidence type="ECO:0000313" key="2">
    <source>
        <dbReference type="EMBL" id="CEP25801.1"/>
    </source>
</evidence>
<dbReference type="GeneID" id="61222794"/>
<feature type="domain" description="PRC-barrel" evidence="1">
    <location>
        <begin position="8"/>
        <end position="73"/>
    </location>
</feature>
<dbReference type="InterPro" id="IPR011033">
    <property type="entry name" value="PRC_barrel-like_sf"/>
</dbReference>
<organism evidence="2">
    <name type="scientific">Propionibacterium freudenreichii subsp. freudenreichii</name>
    <dbReference type="NCBI Taxonomy" id="66712"/>
    <lineage>
        <taxon>Bacteria</taxon>
        <taxon>Bacillati</taxon>
        <taxon>Actinomycetota</taxon>
        <taxon>Actinomycetes</taxon>
        <taxon>Propionibacteriales</taxon>
        <taxon>Propionibacteriaceae</taxon>
        <taxon>Propionibacterium</taxon>
    </lineage>
</organism>
<dbReference type="AlphaFoldDB" id="A0A068VQ92"/>
<reference evidence="2" key="1">
    <citation type="submission" date="2014-08" db="EMBL/GenBank/DDBJ databases">
        <authorList>
            <person name="Falentin Helene"/>
        </authorList>
    </citation>
    <scope>NUCLEOTIDE SEQUENCE</scope>
</reference>
<dbReference type="SUPFAM" id="SSF50346">
    <property type="entry name" value="PRC-barrel domain"/>
    <property type="match status" value="1"/>
</dbReference>
<protein>
    <submittedName>
        <fullName evidence="2">PRC-barrel</fullName>
    </submittedName>
</protein>
<sequence>MSSTDRGYDHLYGARVIDRDGAFVGDVAQVYTDQVNGEALAVTVRTGLFGARRLLVPLINAAVGWHRIDVPYLRAHVNSAPPAGTPVRSARDAYPHLSPVTEAEIAAHYELTTLR</sequence>